<evidence type="ECO:0000256" key="1">
    <source>
        <dbReference type="SAM" id="Phobius"/>
    </source>
</evidence>
<feature type="transmembrane region" description="Helical" evidence="1">
    <location>
        <begin position="55"/>
        <end position="73"/>
    </location>
</feature>
<keyword evidence="1" id="KW-1133">Transmembrane helix</keyword>
<protein>
    <submittedName>
        <fullName evidence="2">Uncharacterized protein</fullName>
    </submittedName>
</protein>
<keyword evidence="3" id="KW-1185">Reference proteome</keyword>
<dbReference type="EMBL" id="QZFU01000023">
    <property type="protein sequence ID" value="RJO73458.1"/>
    <property type="molecule type" value="Genomic_DNA"/>
</dbReference>
<dbReference type="OrthoDB" id="4555310at2"/>
<name>A0A3A4KGR6_9NOCA</name>
<dbReference type="Proteomes" id="UP000266677">
    <property type="component" value="Unassembled WGS sequence"/>
</dbReference>
<feature type="transmembrane region" description="Helical" evidence="1">
    <location>
        <begin position="28"/>
        <end position="49"/>
    </location>
</feature>
<evidence type="ECO:0000313" key="2">
    <source>
        <dbReference type="EMBL" id="RJO73458.1"/>
    </source>
</evidence>
<accession>A0A3A4KGR6</accession>
<comment type="caution">
    <text evidence="2">The sequence shown here is derived from an EMBL/GenBank/DDBJ whole genome shotgun (WGS) entry which is preliminary data.</text>
</comment>
<organism evidence="2 3">
    <name type="scientific">Nocardia panacis</name>
    <dbReference type="NCBI Taxonomy" id="2340916"/>
    <lineage>
        <taxon>Bacteria</taxon>
        <taxon>Bacillati</taxon>
        <taxon>Actinomycetota</taxon>
        <taxon>Actinomycetes</taxon>
        <taxon>Mycobacteriales</taxon>
        <taxon>Nocardiaceae</taxon>
        <taxon>Nocardia</taxon>
    </lineage>
</organism>
<dbReference type="AlphaFoldDB" id="A0A3A4KGR6"/>
<evidence type="ECO:0000313" key="3">
    <source>
        <dbReference type="Proteomes" id="UP000266677"/>
    </source>
</evidence>
<reference evidence="2 3" key="1">
    <citation type="submission" date="2018-09" db="EMBL/GenBank/DDBJ databases">
        <title>YIM PH21274 draft genome.</title>
        <authorList>
            <person name="Miao C."/>
        </authorList>
    </citation>
    <scope>NUCLEOTIDE SEQUENCE [LARGE SCALE GENOMIC DNA]</scope>
    <source>
        <strain evidence="2 3">YIM PH 21724</strain>
    </source>
</reference>
<dbReference type="RefSeq" id="WP_120042535.1">
    <property type="nucleotide sequence ID" value="NZ_QZFU01000023.1"/>
</dbReference>
<gene>
    <name evidence="2" type="ORF">D5S18_19755</name>
</gene>
<keyword evidence="1" id="KW-0812">Transmembrane</keyword>
<sequence length="115" mass="12276">MFGNANSSRPWHAQAGDLLGDNYNVPGIVLCALGVVGLACTLTAAGYGFDGWTEVGALVTAALWIGGIGALLVEHRRAEVIERRIGRLGHAPGHMRPLRYRAEKSLASRRARELG</sequence>
<proteinExistence type="predicted"/>
<keyword evidence="1" id="KW-0472">Membrane</keyword>